<evidence type="ECO:0008006" key="4">
    <source>
        <dbReference type="Google" id="ProtNLM"/>
    </source>
</evidence>
<feature type="coiled-coil region" evidence="1">
    <location>
        <begin position="129"/>
        <end position="156"/>
    </location>
</feature>
<keyword evidence="3" id="KW-1185">Reference proteome</keyword>
<reference evidence="2" key="1">
    <citation type="submission" date="2016-03" db="EMBL/GenBank/DDBJ databases">
        <title>Co-evolution between Pasteurellaceae and their hosts.</title>
        <authorList>
            <person name="Hansen M.J."/>
            <person name="Bojesen A.M."/>
            <person name="Planet P."/>
        </authorList>
    </citation>
    <scope>NUCLEOTIDE SEQUENCE</scope>
    <source>
        <strain evidence="2">146/S8/89</strain>
    </source>
</reference>
<accession>A0A9X4P9P5</accession>
<evidence type="ECO:0000313" key="2">
    <source>
        <dbReference type="EMBL" id="MDG6894307.1"/>
    </source>
</evidence>
<evidence type="ECO:0000313" key="3">
    <source>
        <dbReference type="Proteomes" id="UP001155500"/>
    </source>
</evidence>
<dbReference type="Pfam" id="PF07751">
    <property type="entry name" value="Abi_2"/>
    <property type="match status" value="1"/>
</dbReference>
<dbReference type="InterPro" id="IPR011664">
    <property type="entry name" value="Abi_system_AbiD/AbiF-like"/>
</dbReference>
<sequence length="351" mass="41619">MTTFNKPEKSNSELIIEWKKRGLFIPDKQRAQRYLDFISYYCLSAYSIPFQISESHQFRTNTSFDDILDLYIFDRELRLLIMDAIERIEVAIRTQICNVISLAKDQNNNAFGAFWYLNGKHFLRKFPHFRFLANLEKQLLEEKERLEQDIHHISQRKKLSQTQRQTLISNAQKENFLRHYLSQYDEPRLPPCWMMMEMLTWGELSHLYANLQSSALKKQIATNLGLNAEILESWLKAFNSIRNICAHHSRLWNRELGIAIKIPQSTQIKWLSATPQRSQLNNVQFERRIYSILVALQTMLYAVSPKSSWAKRLKALMDKHPKISLFNMGMPAMWYQDSFWQPALKINHITK</sequence>
<dbReference type="Proteomes" id="UP001155500">
    <property type="component" value="Unassembled WGS sequence"/>
</dbReference>
<dbReference type="EMBL" id="LWID01000001">
    <property type="protein sequence ID" value="MDG6894307.1"/>
    <property type="molecule type" value="Genomic_DNA"/>
</dbReference>
<evidence type="ECO:0000256" key="1">
    <source>
        <dbReference type="SAM" id="Coils"/>
    </source>
</evidence>
<proteinExistence type="predicted"/>
<gene>
    <name evidence="2" type="ORF">A6A20_01350</name>
</gene>
<keyword evidence="1" id="KW-0175">Coiled coil</keyword>
<organism evidence="2 3">
    <name type="scientific">Volucribacter amazonae</name>
    <dbReference type="NCBI Taxonomy" id="256731"/>
    <lineage>
        <taxon>Bacteria</taxon>
        <taxon>Pseudomonadati</taxon>
        <taxon>Pseudomonadota</taxon>
        <taxon>Gammaproteobacteria</taxon>
        <taxon>Pasteurellales</taxon>
        <taxon>Pasteurellaceae</taxon>
        <taxon>Volucribacter</taxon>
    </lineage>
</organism>
<comment type="caution">
    <text evidence="2">The sequence shown here is derived from an EMBL/GenBank/DDBJ whole genome shotgun (WGS) entry which is preliminary data.</text>
</comment>
<name>A0A9X4P9P5_9PAST</name>
<dbReference type="RefSeq" id="WP_279571792.1">
    <property type="nucleotide sequence ID" value="NZ_LWID01000001.1"/>
</dbReference>
<protein>
    <recommendedName>
        <fullName evidence="4">Abortive infection bacteriophage resistance protein</fullName>
    </recommendedName>
</protein>
<dbReference type="AlphaFoldDB" id="A0A9X4P9P5"/>